<sequence>MWCPSSRSTTSATIPKRRPFLFFVVVIVAAVAAAAQATLNKSHCPSVCPSRHNDVTTLTLLCLATGTQRTCPLPSHPSIHPADHPQSNIVLRYQWLQL</sequence>
<evidence type="ECO:0000313" key="2">
    <source>
        <dbReference type="Proteomes" id="UP000242913"/>
    </source>
</evidence>
<gene>
    <name evidence="1" type="ORF">X798_05685</name>
</gene>
<evidence type="ECO:0000313" key="1">
    <source>
        <dbReference type="EMBL" id="OZC07319.1"/>
    </source>
</evidence>
<dbReference type="EMBL" id="KZ270035">
    <property type="protein sequence ID" value="OZC07319.1"/>
    <property type="molecule type" value="Genomic_DNA"/>
</dbReference>
<organism evidence="3">
    <name type="scientific">Onchocerca flexuosa</name>
    <dbReference type="NCBI Taxonomy" id="387005"/>
    <lineage>
        <taxon>Eukaryota</taxon>
        <taxon>Metazoa</taxon>
        <taxon>Ecdysozoa</taxon>
        <taxon>Nematoda</taxon>
        <taxon>Chromadorea</taxon>
        <taxon>Rhabditida</taxon>
        <taxon>Spirurina</taxon>
        <taxon>Spiruromorpha</taxon>
        <taxon>Filarioidea</taxon>
        <taxon>Onchocercidae</taxon>
        <taxon>Onchocerca</taxon>
    </lineage>
</organism>
<evidence type="ECO:0000313" key="3">
    <source>
        <dbReference type="WBParaSite" id="OFLC_0001358501-mRNA-1"/>
    </source>
</evidence>
<reference evidence="1 2" key="1">
    <citation type="submission" date="2015-12" db="EMBL/GenBank/DDBJ databases">
        <title>Draft genome of the nematode, Onchocerca flexuosa.</title>
        <authorList>
            <person name="Mitreva M."/>
        </authorList>
    </citation>
    <scope>NUCLEOTIDE SEQUENCE [LARGE SCALE GENOMIC DNA]</scope>
    <source>
        <strain evidence="1">Red Deer</strain>
    </source>
</reference>
<reference evidence="3" key="2">
    <citation type="submission" date="2016-06" db="UniProtKB">
        <authorList>
            <consortium name="WormBaseParasite"/>
        </authorList>
    </citation>
    <scope>IDENTIFICATION</scope>
</reference>
<dbReference type="AlphaFoldDB" id="A0A183I1H2"/>
<dbReference type="Proteomes" id="UP000242913">
    <property type="component" value="Unassembled WGS sequence"/>
</dbReference>
<keyword evidence="2" id="KW-1185">Reference proteome</keyword>
<proteinExistence type="predicted"/>
<accession>A0A183I1H2</accession>
<protein>
    <submittedName>
        <fullName evidence="3">Secreted protein</fullName>
    </submittedName>
</protein>
<name>A0A183I1H2_9BILA</name>
<dbReference type="WBParaSite" id="OFLC_0001358501-mRNA-1">
    <property type="protein sequence ID" value="OFLC_0001358501-mRNA-1"/>
    <property type="gene ID" value="OFLC_0001358501"/>
</dbReference>